<feature type="domain" description="DGC-associated coil" evidence="1">
    <location>
        <begin position="2"/>
        <end position="57"/>
    </location>
</feature>
<evidence type="ECO:0000313" key="3">
    <source>
        <dbReference type="Proteomes" id="UP000307362"/>
    </source>
</evidence>
<feature type="non-terminal residue" evidence="2">
    <location>
        <position position="60"/>
    </location>
</feature>
<dbReference type="Pfam" id="PF20975">
    <property type="entry name" value="DGCcoil"/>
    <property type="match status" value="1"/>
</dbReference>
<evidence type="ECO:0000259" key="1">
    <source>
        <dbReference type="Pfam" id="PF20975"/>
    </source>
</evidence>
<dbReference type="EMBL" id="PNCM01000227">
    <property type="protein sequence ID" value="TMP76873.1"/>
    <property type="molecule type" value="Genomic_DNA"/>
</dbReference>
<sequence length="60" mass="6762">MEQKLKQAIDSRKVIESARKHQVDTLSNFAAKLSLSCKGLDIELDNRLAKFRSALNKGMD</sequence>
<gene>
    <name evidence="2" type="ORF">CWB73_21150</name>
</gene>
<dbReference type="Proteomes" id="UP000307362">
    <property type="component" value="Unassembled WGS sequence"/>
</dbReference>
<accession>A0A5S3YLT5</accession>
<reference evidence="3" key="2">
    <citation type="submission" date="2019-06" db="EMBL/GenBank/DDBJ databases">
        <title>Co-occurence of chitin degradation, pigmentation and bioactivity in marine Pseudoalteromonas.</title>
        <authorList>
            <person name="Sonnenschein E.C."/>
            <person name="Bech P.K."/>
        </authorList>
    </citation>
    <scope>NUCLEOTIDE SEQUENCE [LARGE SCALE GENOMIC DNA]</scope>
    <source>
        <strain evidence="3">S1189</strain>
    </source>
</reference>
<reference evidence="2 3" key="1">
    <citation type="submission" date="2017-12" db="EMBL/GenBank/DDBJ databases">
        <authorList>
            <person name="Paulsen S."/>
            <person name="Gram L.K."/>
        </authorList>
    </citation>
    <scope>NUCLEOTIDE SEQUENCE [LARGE SCALE GENOMIC DNA]</scope>
    <source>
        <strain evidence="2 3">S1189</strain>
    </source>
</reference>
<name>A0A5S3YLT5_9GAMM</name>
<protein>
    <submittedName>
        <fullName evidence="2">GGDEF domain-containing protein</fullName>
    </submittedName>
</protein>
<dbReference type="AlphaFoldDB" id="A0A5S3YLT5"/>
<evidence type="ECO:0000313" key="2">
    <source>
        <dbReference type="EMBL" id="TMP76873.1"/>
    </source>
</evidence>
<comment type="caution">
    <text evidence="2">The sequence shown here is derived from an EMBL/GenBank/DDBJ whole genome shotgun (WGS) entry which is preliminary data.</text>
</comment>
<dbReference type="InterPro" id="IPR048516">
    <property type="entry name" value="DGCcoil"/>
</dbReference>
<organism evidence="2 3">
    <name type="scientific">Pseudoalteromonas phenolica</name>
    <dbReference type="NCBI Taxonomy" id="161398"/>
    <lineage>
        <taxon>Bacteria</taxon>
        <taxon>Pseudomonadati</taxon>
        <taxon>Pseudomonadota</taxon>
        <taxon>Gammaproteobacteria</taxon>
        <taxon>Alteromonadales</taxon>
        <taxon>Pseudoalteromonadaceae</taxon>
        <taxon>Pseudoalteromonas</taxon>
    </lineage>
</organism>
<proteinExistence type="predicted"/>